<dbReference type="SUPFAM" id="SSF52540">
    <property type="entry name" value="P-loop containing nucleoside triphosphate hydrolases"/>
    <property type="match status" value="1"/>
</dbReference>
<dbReference type="RefSeq" id="WP_307214940.1">
    <property type="nucleotide sequence ID" value="NZ_JAUSTI010000004.1"/>
</dbReference>
<evidence type="ECO:0000259" key="2">
    <source>
        <dbReference type="Pfam" id="PF00437"/>
    </source>
</evidence>
<reference evidence="3 4" key="1">
    <citation type="submission" date="2023-07" db="EMBL/GenBank/DDBJ databases">
        <title>Sorghum-associated microbial communities from plants grown in Nebraska, USA.</title>
        <authorList>
            <person name="Schachtman D."/>
        </authorList>
    </citation>
    <scope>NUCLEOTIDE SEQUENCE [LARGE SCALE GENOMIC DNA]</scope>
    <source>
        <strain evidence="3 4">DS1314</strain>
    </source>
</reference>
<comment type="similarity">
    <text evidence="1">Belongs to the GSP E family.</text>
</comment>
<sequence length="438" mass="49186">MTDSSLNDLNREELFQHMRQEVRAGLDLTSSAGDEELWQGIERKVLSDPNLHDLTSGERHTLVQRLYDSFRGLDILQPLVDHPDITEIMINSHREIFVEQAGEVSRITLEFESKERLEDIIQMIVSGVNRIVNESCPIVDARLKDGSRVNIVLPPIALKGPTMTIRKFPSEPLTMLDLIQKGALHEEAAELLQQLVRSKHNIFIGGGTGSGKTTFLNALSQFIPADERIITIEDSAELQIVTVPNLVSMETRNANTEGKGEISIRDLIKSSLRMRPNRIVIGEVRGAEALDMLQAMNTGHDGSLSTGHANNIRDMISRLETMVLSGADLPIAVVRQQISSAIDIFVHLSRLRDRSRRVTEISEVMGIENGEVLLNPLFRFHEQEEREGKIIGGLIQVGMLSRIDKIQMAGLGDWFEEYIERTKEHHSLKNEFADNNVN</sequence>
<dbReference type="PANTHER" id="PTHR30486:SF6">
    <property type="entry name" value="TYPE IV PILUS RETRACTATION ATPASE PILT"/>
    <property type="match status" value="1"/>
</dbReference>
<dbReference type="Gene3D" id="3.30.450.380">
    <property type="match status" value="1"/>
</dbReference>
<feature type="domain" description="Bacterial type II secretion system protein E" evidence="2">
    <location>
        <begin position="74"/>
        <end position="350"/>
    </location>
</feature>
<dbReference type="InterPro" id="IPR050921">
    <property type="entry name" value="T4SS_GSP_E_ATPase"/>
</dbReference>
<dbReference type="Pfam" id="PF00437">
    <property type="entry name" value="T2SSE"/>
    <property type="match status" value="1"/>
</dbReference>
<organism evidence="3 4">
    <name type="scientific">Paenibacillus tundrae</name>
    <dbReference type="NCBI Taxonomy" id="528187"/>
    <lineage>
        <taxon>Bacteria</taxon>
        <taxon>Bacillati</taxon>
        <taxon>Bacillota</taxon>
        <taxon>Bacilli</taxon>
        <taxon>Bacillales</taxon>
        <taxon>Paenibacillaceae</taxon>
        <taxon>Paenibacillus</taxon>
    </lineage>
</organism>
<comment type="caution">
    <text evidence="3">The sequence shown here is derived from an EMBL/GenBank/DDBJ whole genome shotgun (WGS) entry which is preliminary data.</text>
</comment>
<proteinExistence type="inferred from homology"/>
<gene>
    <name evidence="3" type="ORF">J2T19_001851</name>
</gene>
<evidence type="ECO:0000313" key="4">
    <source>
        <dbReference type="Proteomes" id="UP001233836"/>
    </source>
</evidence>
<dbReference type="InterPro" id="IPR027417">
    <property type="entry name" value="P-loop_NTPase"/>
</dbReference>
<name>A0ABT9WAX8_9BACL</name>
<accession>A0ABT9WAX8</accession>
<evidence type="ECO:0000313" key="3">
    <source>
        <dbReference type="EMBL" id="MDQ0170409.1"/>
    </source>
</evidence>
<dbReference type="PANTHER" id="PTHR30486">
    <property type="entry name" value="TWITCHING MOTILITY PROTEIN PILT"/>
    <property type="match status" value="1"/>
</dbReference>
<dbReference type="InterPro" id="IPR001482">
    <property type="entry name" value="T2SS/T4SS_dom"/>
</dbReference>
<dbReference type="EMBL" id="JAUSTI010000004">
    <property type="protein sequence ID" value="MDQ0170409.1"/>
    <property type="molecule type" value="Genomic_DNA"/>
</dbReference>
<evidence type="ECO:0000256" key="1">
    <source>
        <dbReference type="ARBA" id="ARBA00006611"/>
    </source>
</evidence>
<protein>
    <submittedName>
        <fullName evidence="3">Pilus assembly protein CpaF</fullName>
    </submittedName>
</protein>
<keyword evidence="4" id="KW-1185">Reference proteome</keyword>
<dbReference type="Proteomes" id="UP001233836">
    <property type="component" value="Unassembled WGS sequence"/>
</dbReference>
<dbReference type="CDD" id="cd01130">
    <property type="entry name" value="VirB11-like_ATPase"/>
    <property type="match status" value="1"/>
</dbReference>
<dbReference type="Gene3D" id="3.40.50.300">
    <property type="entry name" value="P-loop containing nucleotide triphosphate hydrolases"/>
    <property type="match status" value="1"/>
</dbReference>